<protein>
    <submittedName>
        <fullName evidence="2">Uncharacterized protein</fullName>
    </submittedName>
</protein>
<organism evidence="2">
    <name type="scientific">Rhizobium meliloti</name>
    <name type="common">Ensifer meliloti</name>
    <name type="synonym">Sinorhizobium meliloti</name>
    <dbReference type="NCBI Taxonomy" id="382"/>
    <lineage>
        <taxon>Bacteria</taxon>
        <taxon>Pseudomonadati</taxon>
        <taxon>Pseudomonadota</taxon>
        <taxon>Alphaproteobacteria</taxon>
        <taxon>Hyphomicrobiales</taxon>
        <taxon>Rhizobiaceae</taxon>
        <taxon>Sinorhizobium/Ensifer group</taxon>
        <taxon>Sinorhizobium</taxon>
    </lineage>
</organism>
<gene>
    <name evidence="2" type="ORF">GHK45_02740</name>
</gene>
<feature type="compositionally biased region" description="Basic residues" evidence="1">
    <location>
        <begin position="17"/>
        <end position="27"/>
    </location>
</feature>
<comment type="caution">
    <text evidence="2">The sequence shown here is derived from an EMBL/GenBank/DDBJ whole genome shotgun (WGS) entry which is preliminary data.</text>
</comment>
<name>A0A6A7ZIJ3_RHIML</name>
<dbReference type="RefSeq" id="WP_027992029.1">
    <property type="nucleotide sequence ID" value="NZ_CP135242.1"/>
</dbReference>
<dbReference type="CDD" id="cd18785">
    <property type="entry name" value="SF2_C"/>
    <property type="match status" value="1"/>
</dbReference>
<dbReference type="EMBL" id="WISP01000027">
    <property type="protein sequence ID" value="MQW02783.1"/>
    <property type="molecule type" value="Genomic_DNA"/>
</dbReference>
<dbReference type="Gene3D" id="3.40.50.300">
    <property type="entry name" value="P-loop containing nucleotide triphosphate hydrolases"/>
    <property type="match status" value="1"/>
</dbReference>
<reference evidence="2" key="1">
    <citation type="journal article" date="2013" name="Genome Biol.">
        <title>Comparative genomics of the core and accessory genomes of 48 Sinorhizobium strains comprising five genospecies.</title>
        <authorList>
            <person name="Sugawara M."/>
            <person name="Epstein B."/>
            <person name="Badgley B.D."/>
            <person name="Unno T."/>
            <person name="Xu L."/>
            <person name="Reese J."/>
            <person name="Gyaneshwar P."/>
            <person name="Denny R."/>
            <person name="Mudge J."/>
            <person name="Bharti A.K."/>
            <person name="Farmer A.D."/>
            <person name="May G.D."/>
            <person name="Woodward J.E."/>
            <person name="Medigue C."/>
            <person name="Vallenet D."/>
            <person name="Lajus A."/>
            <person name="Rouy Z."/>
            <person name="Martinez-Vaz B."/>
            <person name="Tiffin P."/>
            <person name="Young N.D."/>
            <person name="Sadowsky M.J."/>
        </authorList>
    </citation>
    <scope>NUCLEOTIDE SEQUENCE</scope>
    <source>
        <strain evidence="2">M30</strain>
    </source>
</reference>
<feature type="region of interest" description="Disordered" evidence="1">
    <location>
        <begin position="1"/>
        <end position="30"/>
    </location>
</feature>
<sequence length="121" mass="13894">MEWSPGPGIKVGEKSRSAARRHVRKRPQASQCGLNVPHDAERLILATGRYIGEGFDDARLDTLFLTMPIAWKRTLAQYIGRLHRQHDDKKDVVVVDYVATPFRFWPAWLRSDAQVIGRWAI</sequence>
<accession>A0A6A7ZIJ3</accession>
<dbReference type="AlphaFoldDB" id="A0A6A7ZIJ3"/>
<evidence type="ECO:0000313" key="2">
    <source>
        <dbReference type="EMBL" id="MQW02783.1"/>
    </source>
</evidence>
<dbReference type="InterPro" id="IPR027417">
    <property type="entry name" value="P-loop_NTPase"/>
</dbReference>
<evidence type="ECO:0000256" key="1">
    <source>
        <dbReference type="SAM" id="MobiDB-lite"/>
    </source>
</evidence>
<proteinExistence type="predicted"/>
<dbReference type="SUPFAM" id="SSF52540">
    <property type="entry name" value="P-loop containing nucleoside triphosphate hydrolases"/>
    <property type="match status" value="1"/>
</dbReference>